<proteinExistence type="predicted"/>
<feature type="domain" description="DUF7835" evidence="1">
    <location>
        <begin position="1"/>
        <end position="60"/>
    </location>
</feature>
<dbReference type="KEGG" id="hhb:Hhub_3132"/>
<evidence type="ECO:0000259" key="1">
    <source>
        <dbReference type="Pfam" id="PF25205"/>
    </source>
</evidence>
<dbReference type="GeneID" id="91107746"/>
<dbReference type="RefSeq" id="WP_059057505.1">
    <property type="nucleotide sequence ID" value="NZ_CEML01000001.1"/>
</dbReference>
<reference evidence="3" key="1">
    <citation type="journal article" date="2016" name="Environ. Microbiol.">
        <title>The complete genome of a viable archaeum isolated from 123-million-year-old rock salt.</title>
        <authorList>
            <person name="Jaakkola S.T."/>
            <person name="Pfeiffer F."/>
            <person name="Ravantti J.J."/>
            <person name="Guo Q."/>
            <person name="Liu Y."/>
            <person name="Chen X."/>
            <person name="Ma H."/>
            <person name="Yang C."/>
            <person name="Oksanen H.M."/>
            <person name="Bamford D.H."/>
        </authorList>
    </citation>
    <scope>NUCLEOTIDE SEQUENCE</scope>
    <source>
        <strain evidence="3">JI20-1</strain>
    </source>
</reference>
<dbReference type="OrthoDB" id="378491at2157"/>
<dbReference type="AlphaFoldDB" id="A0A0U5H2C2"/>
<dbReference type="Pfam" id="PF25205">
    <property type="entry name" value="DUF7835"/>
    <property type="match status" value="1"/>
</dbReference>
<dbReference type="Proteomes" id="UP000066737">
    <property type="component" value="Chromosome I"/>
</dbReference>
<gene>
    <name evidence="2" type="ORF">HHUB_3132</name>
</gene>
<sequence>MASETPHGGGRTERCERCCEETPHAVTVELRVESEPDGDPPFARRPYRVSSCRECGTESVHAIEEP</sequence>
<evidence type="ECO:0000313" key="3">
    <source>
        <dbReference type="Proteomes" id="UP000066737"/>
    </source>
</evidence>
<keyword evidence="3" id="KW-1185">Reference proteome</keyword>
<protein>
    <submittedName>
        <fullName evidence="2">Small CPxCG-related zinc finger protein</fullName>
    </submittedName>
</protein>
<name>A0A0U5H2C2_9EURY</name>
<evidence type="ECO:0000313" key="2">
    <source>
        <dbReference type="EMBL" id="CQH60083.1"/>
    </source>
</evidence>
<dbReference type="EMBL" id="LN831302">
    <property type="protein sequence ID" value="CQH60083.1"/>
    <property type="molecule type" value="Genomic_DNA"/>
</dbReference>
<dbReference type="InterPro" id="IPR057157">
    <property type="entry name" value="DUF7835"/>
</dbReference>
<accession>A0A0U5H2C2</accession>
<organism evidence="2 3">
    <name type="scientific">Halobacterium hubeiense</name>
    <dbReference type="NCBI Taxonomy" id="1407499"/>
    <lineage>
        <taxon>Archaea</taxon>
        <taxon>Methanobacteriati</taxon>
        <taxon>Methanobacteriota</taxon>
        <taxon>Stenosarchaea group</taxon>
        <taxon>Halobacteria</taxon>
        <taxon>Halobacteriales</taxon>
        <taxon>Halobacteriaceae</taxon>
        <taxon>Halobacterium</taxon>
    </lineage>
</organism>